<gene>
    <name evidence="1" type="ORF">I0D00_12095</name>
</gene>
<reference evidence="1 2" key="1">
    <citation type="journal article" date="2021" name="Syst. Appl. Microbiol.">
        <title>Pseudomonas lalucatii sp. nov. isolated from Vallgornera, a karstic cave in Mallorca, Western Mediterranean.</title>
        <authorList>
            <person name="Busquets A."/>
            <person name="Mulet M."/>
            <person name="Gomila M."/>
            <person name="Garcia-Valdes E."/>
        </authorList>
    </citation>
    <scope>NUCLEOTIDE SEQUENCE [LARGE SCALE GENOMIC DNA]</scope>
    <source>
        <strain evidence="1 2">R1b54</strain>
    </source>
</reference>
<sequence>MQALRLHAAPRQVLSAHHEVLTEVLHEGVNLAVWQRRLAPPVEEFARLLLAQPLEVSESLQIEIDADETLHMPPLLAAQAELPGHAAFVADLTWLAQAFACLLDARRVGLRLRSLAKPMCPRFHVDHVPLRLISTYAGVASEWLREGAMERGSLGDPQAEPGGSGQVQQLQAGWVALAKGEKWSGNEGGGLIHRSPAPPAGARRLLLTLDWLA</sequence>
<evidence type="ECO:0000313" key="2">
    <source>
        <dbReference type="Proteomes" id="UP001196601"/>
    </source>
</evidence>
<keyword evidence="2" id="KW-1185">Reference proteome</keyword>
<protein>
    <submittedName>
        <fullName evidence="1">DUF1826 domain-containing protein</fullName>
    </submittedName>
</protein>
<dbReference type="Pfam" id="PF08856">
    <property type="entry name" value="DUF1826"/>
    <property type="match status" value="1"/>
</dbReference>
<dbReference type="RefSeq" id="WP_213639971.1">
    <property type="nucleotide sequence ID" value="NZ_JADPMV010000001.1"/>
</dbReference>
<dbReference type="EMBL" id="JADPMV010000001">
    <property type="protein sequence ID" value="MBS7662675.1"/>
    <property type="molecule type" value="Genomic_DNA"/>
</dbReference>
<evidence type="ECO:0000313" key="1">
    <source>
        <dbReference type="EMBL" id="MBS7662675.1"/>
    </source>
</evidence>
<dbReference type="Proteomes" id="UP001196601">
    <property type="component" value="Unassembled WGS sequence"/>
</dbReference>
<dbReference type="InterPro" id="IPR014955">
    <property type="entry name" value="DUF1826"/>
</dbReference>
<comment type="caution">
    <text evidence="1">The sequence shown here is derived from an EMBL/GenBank/DDBJ whole genome shotgun (WGS) entry which is preliminary data.</text>
</comment>
<name>A0ABS5Q2A1_9PSED</name>
<accession>A0ABS5Q2A1</accession>
<proteinExistence type="predicted"/>
<organism evidence="1 2">
    <name type="scientific">Pseudomonas lalucatii</name>
    <dbReference type="NCBI Taxonomy" id="1424203"/>
    <lineage>
        <taxon>Bacteria</taxon>
        <taxon>Pseudomonadati</taxon>
        <taxon>Pseudomonadota</taxon>
        <taxon>Gammaproteobacteria</taxon>
        <taxon>Pseudomonadales</taxon>
        <taxon>Pseudomonadaceae</taxon>
        <taxon>Pseudomonas</taxon>
    </lineage>
</organism>